<dbReference type="AlphaFoldDB" id="A0A835Y9K4"/>
<organism evidence="2 3">
    <name type="scientific">Edaphochlamys debaryana</name>
    <dbReference type="NCBI Taxonomy" id="47281"/>
    <lineage>
        <taxon>Eukaryota</taxon>
        <taxon>Viridiplantae</taxon>
        <taxon>Chlorophyta</taxon>
        <taxon>core chlorophytes</taxon>
        <taxon>Chlorophyceae</taxon>
        <taxon>CS clade</taxon>
        <taxon>Chlamydomonadales</taxon>
        <taxon>Chlamydomonadales incertae sedis</taxon>
        <taxon>Edaphochlamys</taxon>
    </lineage>
</organism>
<feature type="compositionally biased region" description="Low complexity" evidence="1">
    <location>
        <begin position="56"/>
        <end position="73"/>
    </location>
</feature>
<protein>
    <submittedName>
        <fullName evidence="2">Uncharacterized protein</fullName>
    </submittedName>
</protein>
<dbReference type="Proteomes" id="UP000612055">
    <property type="component" value="Unassembled WGS sequence"/>
</dbReference>
<evidence type="ECO:0000313" key="2">
    <source>
        <dbReference type="EMBL" id="KAG2497497.1"/>
    </source>
</evidence>
<dbReference type="EMBL" id="JAEHOE010000014">
    <property type="protein sequence ID" value="KAG2497497.1"/>
    <property type="molecule type" value="Genomic_DNA"/>
</dbReference>
<proteinExistence type="predicted"/>
<feature type="region of interest" description="Disordered" evidence="1">
    <location>
        <begin position="190"/>
        <end position="227"/>
    </location>
</feature>
<keyword evidence="3" id="KW-1185">Reference proteome</keyword>
<sequence length="934" mass="89202">MFHSTLRCKSGAAAGASNTLLRAYVHAVGANCDDQEARREAFETAQRLAEAEKELQQASAPAGAAAAALAGAPRPSTSPPIRDGAASSPAAAAASGLEAGCVTACGGAHAQPSSGPAPASPAASRGGGGCASGDVALGGPGSGSGPGPGPGCEALADNGCASSPEIWGRASGSRLGLAVDAAAAVAGSAGAGSVDAGGSGGPHARPLTRQPGADGSGALPPPGSAAAAAQAVEVRPAWDCLAPPPAARYGQGVWTWSQDHHFHSPPGAELSNGARAGPNLAEALSAPSNACWGTAMDLDALTLATALPMNTVAAAAATGAASMGAAATGAASMGAAAAGAASLQQSRVLAAARAASTGPAQFAGELPEGAWVAGAAWEPRGRAQSGSAWPQQELGLEPPQGYGWRGPAGAGGIGGAGRLVRGGSERGGGAQHGDVSAGPDDVMDELNDMTSDASLSAPAALEMSTAAPVPAPGGGGGGFRCRSAGQGLLRGAQLSGGVHLLQSGGWQRGEPEAATGRAPSTGSNGSGVGALLGCGPTGPDGGRPLTPAALAVARLLQSARPQAIGGIAGNDSGGGGGGSGSNGVHGWLSLPTAAGLPGQPAAAEAPVSFNTWGQAGQLPLSDPTDPAMGPPPRLAAVTVTGRASHAAYPHAASVPALDLSIPVSVSPVDPLTLCASTLSAPAFPAGACATAPAGGTTAWTLASGGAAGFSSGSGAHTAGGGTSGYQGFGACGGGPRLQPSERVLNLAPALAPAAAYAQSASHLAAPGLAAAFAAGLQAGASAGVAGPTAAGSARSLPPYGAVPLLELEAAGMGAAAAGAFLSAPEGATNFHPPAFPASQSSPPALLSAAHARTQRPDPAMAPYAPPAQDSWAECQAAWRLAGAALEALPPQTLLPPPLPLQQPPPPADWEPPSLEVLMADWLPSVGATGVEEFV</sequence>
<name>A0A835Y9K4_9CHLO</name>
<feature type="compositionally biased region" description="Low complexity" evidence="1">
    <location>
        <begin position="108"/>
        <end position="124"/>
    </location>
</feature>
<feature type="region of interest" description="Disordered" evidence="1">
    <location>
        <begin position="108"/>
        <end position="129"/>
    </location>
</feature>
<comment type="caution">
    <text evidence="2">The sequence shown here is derived from an EMBL/GenBank/DDBJ whole genome shotgun (WGS) entry which is preliminary data.</text>
</comment>
<feature type="region of interest" description="Disordered" evidence="1">
    <location>
        <begin position="505"/>
        <end position="525"/>
    </location>
</feature>
<accession>A0A835Y9K4</accession>
<evidence type="ECO:0000313" key="3">
    <source>
        <dbReference type="Proteomes" id="UP000612055"/>
    </source>
</evidence>
<feature type="compositionally biased region" description="Low complexity" evidence="1">
    <location>
        <begin position="211"/>
        <end position="227"/>
    </location>
</feature>
<evidence type="ECO:0000256" key="1">
    <source>
        <dbReference type="SAM" id="MobiDB-lite"/>
    </source>
</evidence>
<gene>
    <name evidence="2" type="ORF">HYH03_004649</name>
</gene>
<feature type="region of interest" description="Disordered" evidence="1">
    <location>
        <begin position="413"/>
        <end position="441"/>
    </location>
</feature>
<feature type="region of interest" description="Disordered" evidence="1">
    <location>
        <begin position="52"/>
        <end position="89"/>
    </location>
</feature>
<reference evidence="2" key="1">
    <citation type="journal article" date="2020" name="bioRxiv">
        <title>Comparative genomics of Chlamydomonas.</title>
        <authorList>
            <person name="Craig R.J."/>
            <person name="Hasan A.R."/>
            <person name="Ness R.W."/>
            <person name="Keightley P.D."/>
        </authorList>
    </citation>
    <scope>NUCLEOTIDE SEQUENCE</scope>
    <source>
        <strain evidence="2">CCAP 11/70</strain>
    </source>
</reference>